<organism evidence="2 3">
    <name type="scientific">Claviceps arundinis</name>
    <dbReference type="NCBI Taxonomy" id="1623583"/>
    <lineage>
        <taxon>Eukaryota</taxon>
        <taxon>Fungi</taxon>
        <taxon>Dikarya</taxon>
        <taxon>Ascomycota</taxon>
        <taxon>Pezizomycotina</taxon>
        <taxon>Sordariomycetes</taxon>
        <taxon>Hypocreomycetidae</taxon>
        <taxon>Hypocreales</taxon>
        <taxon>Clavicipitaceae</taxon>
        <taxon>Claviceps</taxon>
    </lineage>
</organism>
<name>A0A9P7SSA6_9HYPO</name>
<comment type="caution">
    <text evidence="2">The sequence shown here is derived from an EMBL/GenBank/DDBJ whole genome shotgun (WGS) entry which is preliminary data.</text>
</comment>
<proteinExistence type="predicted"/>
<feature type="region of interest" description="Disordered" evidence="1">
    <location>
        <begin position="1"/>
        <end position="45"/>
    </location>
</feature>
<evidence type="ECO:0000313" key="2">
    <source>
        <dbReference type="EMBL" id="KAG5971589.1"/>
    </source>
</evidence>
<sequence length="131" mass="14463">MADWCDLALGNPLDEQSDFDGERADSVGSQTPPSASQSARSLKSPRVHRNIEDLWPVGFQWTSSGLVSGLASGLPVDLPFWWWVRGEFSVANGQVLKKEPRKAARRLERGNPASPIQIRILEQKIVSVTPL</sequence>
<gene>
    <name evidence="2" type="ORF">E4U56_006692</name>
</gene>
<evidence type="ECO:0000256" key="1">
    <source>
        <dbReference type="SAM" id="MobiDB-lite"/>
    </source>
</evidence>
<accession>A0A9P7SSA6</accession>
<feature type="compositionally biased region" description="Polar residues" evidence="1">
    <location>
        <begin position="27"/>
        <end position="41"/>
    </location>
</feature>
<reference evidence="2" key="1">
    <citation type="journal article" date="2020" name="bioRxiv">
        <title>Whole genome comparisons of ergot fungi reveals the divergence and evolution of species within the genus Claviceps are the result of varying mechanisms driving genome evolution and host range expansion.</title>
        <authorList>
            <person name="Wyka S.A."/>
            <person name="Mondo S.J."/>
            <person name="Liu M."/>
            <person name="Dettman J."/>
            <person name="Nalam V."/>
            <person name="Broders K.D."/>
        </authorList>
    </citation>
    <scope>NUCLEOTIDE SEQUENCE</scope>
    <source>
        <strain evidence="2">CCC 1102</strain>
    </source>
</reference>
<dbReference type="EMBL" id="SRPS01000057">
    <property type="protein sequence ID" value="KAG5971589.1"/>
    <property type="molecule type" value="Genomic_DNA"/>
</dbReference>
<protein>
    <submittedName>
        <fullName evidence="2">Uncharacterized protein</fullName>
    </submittedName>
</protein>
<evidence type="ECO:0000313" key="3">
    <source>
        <dbReference type="Proteomes" id="UP000784919"/>
    </source>
</evidence>
<dbReference type="Proteomes" id="UP000784919">
    <property type="component" value="Unassembled WGS sequence"/>
</dbReference>
<dbReference type="AlphaFoldDB" id="A0A9P7SSA6"/>